<evidence type="ECO:0000256" key="3">
    <source>
        <dbReference type="ARBA" id="ARBA00022676"/>
    </source>
</evidence>
<comment type="subcellular location">
    <subcellularLocation>
        <location evidence="1">Membrane</location>
        <topology evidence="1">Multi-pass membrane protein</topology>
    </subcellularLocation>
</comment>
<dbReference type="GO" id="GO:0016740">
    <property type="term" value="F:transferase activity"/>
    <property type="evidence" value="ECO:0007669"/>
    <property type="project" value="UniProtKB-KW"/>
</dbReference>
<dbReference type="InterPro" id="IPR039528">
    <property type="entry name" value="DPM1-like"/>
</dbReference>
<evidence type="ECO:0000256" key="4">
    <source>
        <dbReference type="ARBA" id="ARBA00022679"/>
    </source>
</evidence>
<reference evidence="11" key="1">
    <citation type="journal article" date="2021" name="Front. Microbiol.">
        <title>Comprehensive Comparative Genomics and Phenotyping of Methylobacterium Species.</title>
        <authorList>
            <person name="Alessa O."/>
            <person name="Ogura Y."/>
            <person name="Fujitani Y."/>
            <person name="Takami H."/>
            <person name="Hayashi T."/>
            <person name="Sahin N."/>
            <person name="Tani A."/>
        </authorList>
    </citation>
    <scope>NUCLEOTIDE SEQUENCE</scope>
    <source>
        <strain evidence="11">DSM 19015</strain>
    </source>
</reference>
<evidence type="ECO:0000313" key="12">
    <source>
        <dbReference type="Proteomes" id="UP001055125"/>
    </source>
</evidence>
<name>A0ABQ4S1E6_9HYPH</name>
<dbReference type="InterPro" id="IPR007267">
    <property type="entry name" value="GtrA_DPMS_TM"/>
</dbReference>
<dbReference type="PANTHER" id="PTHR43398">
    <property type="entry name" value="DOLICHOL-PHOSPHATE MANNOSYLTRANSFERASE SUBUNIT 1"/>
    <property type="match status" value="1"/>
</dbReference>
<keyword evidence="4 11" id="KW-0808">Transferase</keyword>
<keyword evidence="7 8" id="KW-0472">Membrane</keyword>
<dbReference type="SUPFAM" id="SSF53448">
    <property type="entry name" value="Nucleotide-diphospho-sugar transferases"/>
    <property type="match status" value="1"/>
</dbReference>
<gene>
    <name evidence="11" type="primary">arnC_1</name>
    <name evidence="11" type="ORF">OCOJLMKI_4166</name>
</gene>
<dbReference type="InterPro" id="IPR029044">
    <property type="entry name" value="Nucleotide-diphossugar_trans"/>
</dbReference>
<dbReference type="CDD" id="cd06442">
    <property type="entry name" value="DPM1_like"/>
    <property type="match status" value="1"/>
</dbReference>
<sequence>MRRLNETYAMLHAPILAHRRLVPDDAPLELAVVIPTRNEAGNVAALLTALEAALGDIVWEAIFVDDDSPDGTADVIREIGRTNIRVRVLQRIGRKGLASAVVEGMLATAAPVLAVIDADHQHDETLLPRLYAAVRMGGHDVAVGSRYIEGGGVGQWEARRHAGSRWATALAQRLLGRSKMDGPMIGDPMSGYFAISRDAFREVLPNLSSVGFKILLDILASAPRPLNVVELPYVFRNRTVGESKLDLMVAFEYLELLLDKTLGRLLPLRLMLFAVVGGLGLAVHLAVLGIALGTGLTAFATAQALAVGAAMTFNFTLNNVFTYRDRRLRGLRLVTGLLSFYGVCLVGAAANVGVGALVYDAQHVWWLAGVAGAVIGAVWNFAASSVVTWRR</sequence>
<evidence type="ECO:0000256" key="1">
    <source>
        <dbReference type="ARBA" id="ARBA00004141"/>
    </source>
</evidence>
<feature type="domain" description="Glycosyltransferase 2-like" evidence="9">
    <location>
        <begin position="32"/>
        <end position="203"/>
    </location>
</feature>
<dbReference type="Proteomes" id="UP001055125">
    <property type="component" value="Unassembled WGS sequence"/>
</dbReference>
<evidence type="ECO:0000256" key="6">
    <source>
        <dbReference type="ARBA" id="ARBA00022989"/>
    </source>
</evidence>
<dbReference type="InterPro" id="IPR001173">
    <property type="entry name" value="Glyco_trans_2-like"/>
</dbReference>
<feature type="transmembrane region" description="Helical" evidence="8">
    <location>
        <begin position="333"/>
        <end position="359"/>
    </location>
</feature>
<dbReference type="EMBL" id="BPQP01000072">
    <property type="protein sequence ID" value="GJD96938.1"/>
    <property type="molecule type" value="Genomic_DNA"/>
</dbReference>
<evidence type="ECO:0000256" key="2">
    <source>
        <dbReference type="ARBA" id="ARBA00006739"/>
    </source>
</evidence>
<feature type="transmembrane region" description="Helical" evidence="8">
    <location>
        <begin position="270"/>
        <end position="292"/>
    </location>
</feature>
<evidence type="ECO:0000256" key="7">
    <source>
        <dbReference type="ARBA" id="ARBA00023136"/>
    </source>
</evidence>
<evidence type="ECO:0000256" key="5">
    <source>
        <dbReference type="ARBA" id="ARBA00022692"/>
    </source>
</evidence>
<keyword evidence="5 8" id="KW-0812">Transmembrane</keyword>
<comment type="caution">
    <text evidence="11">The sequence shown here is derived from an EMBL/GenBank/DDBJ whole genome shotgun (WGS) entry which is preliminary data.</text>
</comment>
<dbReference type="Pfam" id="PF04138">
    <property type="entry name" value="GtrA_DPMS_TM"/>
    <property type="match status" value="1"/>
</dbReference>
<reference evidence="11" key="2">
    <citation type="submission" date="2021-08" db="EMBL/GenBank/DDBJ databases">
        <authorList>
            <person name="Tani A."/>
            <person name="Ola A."/>
            <person name="Ogura Y."/>
            <person name="Katsura K."/>
            <person name="Hayashi T."/>
        </authorList>
    </citation>
    <scope>NUCLEOTIDE SEQUENCE</scope>
    <source>
        <strain evidence="11">DSM 19015</strain>
    </source>
</reference>
<keyword evidence="3" id="KW-0328">Glycosyltransferase</keyword>
<dbReference type="Pfam" id="PF00535">
    <property type="entry name" value="Glycos_transf_2"/>
    <property type="match status" value="1"/>
</dbReference>
<dbReference type="PANTHER" id="PTHR43398:SF1">
    <property type="entry name" value="DOLICHOL-PHOSPHATE MANNOSYLTRANSFERASE SUBUNIT 1"/>
    <property type="match status" value="1"/>
</dbReference>
<dbReference type="Gene3D" id="3.90.550.10">
    <property type="entry name" value="Spore Coat Polysaccharide Biosynthesis Protein SpsA, Chain A"/>
    <property type="match status" value="1"/>
</dbReference>
<proteinExistence type="inferred from homology"/>
<evidence type="ECO:0000256" key="8">
    <source>
        <dbReference type="SAM" id="Phobius"/>
    </source>
</evidence>
<feature type="transmembrane region" description="Helical" evidence="8">
    <location>
        <begin position="365"/>
        <end position="389"/>
    </location>
</feature>
<organism evidence="11 12">
    <name type="scientific">Methylobacterium iners</name>
    <dbReference type="NCBI Taxonomy" id="418707"/>
    <lineage>
        <taxon>Bacteria</taxon>
        <taxon>Pseudomonadati</taxon>
        <taxon>Pseudomonadota</taxon>
        <taxon>Alphaproteobacteria</taxon>
        <taxon>Hyphomicrobiales</taxon>
        <taxon>Methylobacteriaceae</taxon>
        <taxon>Methylobacterium</taxon>
    </lineage>
</organism>
<keyword evidence="12" id="KW-1185">Reference proteome</keyword>
<protein>
    <submittedName>
        <fullName evidence="11">Undecaprenyl-phosphate 4-deoxy-4-formamido-L-arabinose transferase</fullName>
    </submittedName>
</protein>
<comment type="similarity">
    <text evidence="2">Belongs to the glycosyltransferase 2 family.</text>
</comment>
<evidence type="ECO:0000313" key="11">
    <source>
        <dbReference type="EMBL" id="GJD96938.1"/>
    </source>
</evidence>
<feature type="transmembrane region" description="Helical" evidence="8">
    <location>
        <begin position="298"/>
        <end position="321"/>
    </location>
</feature>
<accession>A0ABQ4S1E6</accession>
<feature type="domain" description="GtrA/DPMS transmembrane" evidence="10">
    <location>
        <begin position="273"/>
        <end position="389"/>
    </location>
</feature>
<evidence type="ECO:0000259" key="9">
    <source>
        <dbReference type="Pfam" id="PF00535"/>
    </source>
</evidence>
<keyword evidence="6 8" id="KW-1133">Transmembrane helix</keyword>
<evidence type="ECO:0000259" key="10">
    <source>
        <dbReference type="Pfam" id="PF04138"/>
    </source>
</evidence>